<accession>A0AAW2TNQ6</accession>
<reference evidence="1" key="2">
    <citation type="journal article" date="2024" name="Plant">
        <title>Genomic evolution and insights into agronomic trait innovations of Sesamum species.</title>
        <authorList>
            <person name="Miao H."/>
            <person name="Wang L."/>
            <person name="Qu L."/>
            <person name="Liu H."/>
            <person name="Sun Y."/>
            <person name="Le M."/>
            <person name="Wang Q."/>
            <person name="Wei S."/>
            <person name="Zheng Y."/>
            <person name="Lin W."/>
            <person name="Duan Y."/>
            <person name="Cao H."/>
            <person name="Xiong S."/>
            <person name="Wang X."/>
            <person name="Wei L."/>
            <person name="Li C."/>
            <person name="Ma Q."/>
            <person name="Ju M."/>
            <person name="Zhao R."/>
            <person name="Li G."/>
            <person name="Mu C."/>
            <person name="Tian Q."/>
            <person name="Mei H."/>
            <person name="Zhang T."/>
            <person name="Gao T."/>
            <person name="Zhang H."/>
        </authorList>
    </citation>
    <scope>NUCLEOTIDE SEQUENCE</scope>
    <source>
        <strain evidence="1">KEN1</strain>
    </source>
</reference>
<comment type="caution">
    <text evidence="1">The sequence shown here is derived from an EMBL/GenBank/DDBJ whole genome shotgun (WGS) entry which is preliminary data.</text>
</comment>
<reference evidence="1" key="1">
    <citation type="submission" date="2020-06" db="EMBL/GenBank/DDBJ databases">
        <authorList>
            <person name="Li T."/>
            <person name="Hu X."/>
            <person name="Zhang T."/>
            <person name="Song X."/>
            <person name="Zhang H."/>
            <person name="Dai N."/>
            <person name="Sheng W."/>
            <person name="Hou X."/>
            <person name="Wei L."/>
        </authorList>
    </citation>
    <scope>NUCLEOTIDE SEQUENCE</scope>
    <source>
        <strain evidence="1">KEN1</strain>
        <tissue evidence="1">Leaf</tissue>
    </source>
</reference>
<dbReference type="AlphaFoldDB" id="A0AAW2TNQ6"/>
<proteinExistence type="predicted"/>
<protein>
    <submittedName>
        <fullName evidence="1">Uncharacterized protein</fullName>
    </submittedName>
</protein>
<sequence length="178" mass="20709">MQLHRWNKASFGNIRRLTKELNDKVCQLQSQDITSKDKADIEGLRDVIESLATKEEIMWKQRAKALWLEAGDHNTSFFHAKATERRHRNEIKRIKRIKDELGNEVKHKEGIQRVVLNYFRSIFASTNPTPEAVDEVLSCVEHRVTHAMNESLTHQFTLEEVLITCAETDASTQITRIR</sequence>
<organism evidence="1">
    <name type="scientific">Sesamum latifolium</name>
    <dbReference type="NCBI Taxonomy" id="2727402"/>
    <lineage>
        <taxon>Eukaryota</taxon>
        <taxon>Viridiplantae</taxon>
        <taxon>Streptophyta</taxon>
        <taxon>Embryophyta</taxon>
        <taxon>Tracheophyta</taxon>
        <taxon>Spermatophyta</taxon>
        <taxon>Magnoliopsida</taxon>
        <taxon>eudicotyledons</taxon>
        <taxon>Gunneridae</taxon>
        <taxon>Pentapetalae</taxon>
        <taxon>asterids</taxon>
        <taxon>lamiids</taxon>
        <taxon>Lamiales</taxon>
        <taxon>Pedaliaceae</taxon>
        <taxon>Sesamum</taxon>
    </lineage>
</organism>
<feature type="non-terminal residue" evidence="1">
    <location>
        <position position="178"/>
    </location>
</feature>
<name>A0AAW2TNQ6_9LAMI</name>
<dbReference type="EMBL" id="JACGWN010000014">
    <property type="protein sequence ID" value="KAL0406254.1"/>
    <property type="molecule type" value="Genomic_DNA"/>
</dbReference>
<gene>
    <name evidence="1" type="ORF">Slati_3939300</name>
</gene>
<evidence type="ECO:0000313" key="1">
    <source>
        <dbReference type="EMBL" id="KAL0406254.1"/>
    </source>
</evidence>